<dbReference type="InterPro" id="IPR013325">
    <property type="entry name" value="RNA_pol_sigma_r2"/>
</dbReference>
<keyword evidence="3" id="KW-0731">Sigma factor</keyword>
<dbReference type="PANTHER" id="PTHR43133:SF60">
    <property type="entry name" value="RNA POLYMERASE SIGMA FACTOR SIGV"/>
    <property type="match status" value="1"/>
</dbReference>
<evidence type="ECO:0000259" key="5">
    <source>
        <dbReference type="Pfam" id="PF04542"/>
    </source>
</evidence>
<evidence type="ECO:0000256" key="3">
    <source>
        <dbReference type="ARBA" id="ARBA00023082"/>
    </source>
</evidence>
<dbReference type="STRING" id="570521.SAMN04488508_106307"/>
<sequence length="190" mass="22505">MKKEDSISLQEHIENAKEGKQMSFNYLLDTFWNDVYNFQLKRTQNEYDAEDITIQSFSRAFDKIGTFKEEYTFKTWLIQISKNIHIDLLRKKNASIQSQTTTQVDDRVYKIIDDTPTPEDKLITEQNLAQLLLYIKQLKPNYQQVINLRYFQELSYKEIAESLDEPINNVKVKLLRAKKLLSEIITNPNT</sequence>
<dbReference type="GO" id="GO:0006352">
    <property type="term" value="P:DNA-templated transcription initiation"/>
    <property type="evidence" value="ECO:0007669"/>
    <property type="project" value="InterPro"/>
</dbReference>
<keyword evidence="8" id="KW-1185">Reference proteome</keyword>
<dbReference type="RefSeq" id="WP_244548161.1">
    <property type="nucleotide sequence ID" value="NZ_FQYP01000006.1"/>
</dbReference>
<evidence type="ECO:0000313" key="7">
    <source>
        <dbReference type="EMBL" id="SHJ22177.1"/>
    </source>
</evidence>
<dbReference type="NCBIfam" id="TIGR02937">
    <property type="entry name" value="sigma70-ECF"/>
    <property type="match status" value="1"/>
</dbReference>
<dbReference type="InterPro" id="IPR007627">
    <property type="entry name" value="RNA_pol_sigma70_r2"/>
</dbReference>
<dbReference type="InterPro" id="IPR036388">
    <property type="entry name" value="WH-like_DNA-bd_sf"/>
</dbReference>
<keyword evidence="4" id="KW-0804">Transcription</keyword>
<dbReference type="InterPro" id="IPR013324">
    <property type="entry name" value="RNA_pol_sigma_r3/r4-like"/>
</dbReference>
<evidence type="ECO:0000313" key="8">
    <source>
        <dbReference type="Proteomes" id="UP000184432"/>
    </source>
</evidence>
<evidence type="ECO:0000259" key="6">
    <source>
        <dbReference type="Pfam" id="PF08281"/>
    </source>
</evidence>
<dbReference type="InterPro" id="IPR014284">
    <property type="entry name" value="RNA_pol_sigma-70_dom"/>
</dbReference>
<keyword evidence="2" id="KW-0805">Transcription regulation</keyword>
<name>A0A1M6HJ15_9FLAO</name>
<reference evidence="8" key="1">
    <citation type="submission" date="2016-11" db="EMBL/GenBank/DDBJ databases">
        <authorList>
            <person name="Varghese N."/>
            <person name="Submissions S."/>
        </authorList>
    </citation>
    <scope>NUCLEOTIDE SEQUENCE [LARGE SCALE GENOMIC DNA]</scope>
    <source>
        <strain evidence="8">DSM 22623</strain>
    </source>
</reference>
<protein>
    <submittedName>
        <fullName evidence="7">RNA polymerase sigma-70 factor, ECF subfamily</fullName>
    </submittedName>
</protein>
<proteinExistence type="inferred from homology"/>
<feature type="domain" description="RNA polymerase sigma-70 region 2" evidence="5">
    <location>
        <begin position="33"/>
        <end position="93"/>
    </location>
</feature>
<comment type="similarity">
    <text evidence="1">Belongs to the sigma-70 factor family. ECF subfamily.</text>
</comment>
<gene>
    <name evidence="7" type="ORF">SAMN04488508_106307</name>
</gene>
<accession>A0A1M6HJ15</accession>
<evidence type="ECO:0000256" key="1">
    <source>
        <dbReference type="ARBA" id="ARBA00010641"/>
    </source>
</evidence>
<dbReference type="PANTHER" id="PTHR43133">
    <property type="entry name" value="RNA POLYMERASE ECF-TYPE SIGMA FACTO"/>
    <property type="match status" value="1"/>
</dbReference>
<dbReference type="SUPFAM" id="SSF88946">
    <property type="entry name" value="Sigma2 domain of RNA polymerase sigma factors"/>
    <property type="match status" value="1"/>
</dbReference>
<evidence type="ECO:0000256" key="4">
    <source>
        <dbReference type="ARBA" id="ARBA00023163"/>
    </source>
</evidence>
<feature type="domain" description="RNA polymerase sigma factor 70 region 4 type 2" evidence="6">
    <location>
        <begin position="129"/>
        <end position="181"/>
    </location>
</feature>
<dbReference type="GO" id="GO:0016987">
    <property type="term" value="F:sigma factor activity"/>
    <property type="evidence" value="ECO:0007669"/>
    <property type="project" value="UniProtKB-KW"/>
</dbReference>
<evidence type="ECO:0000256" key="2">
    <source>
        <dbReference type="ARBA" id="ARBA00023015"/>
    </source>
</evidence>
<dbReference type="Gene3D" id="1.10.1740.10">
    <property type="match status" value="1"/>
</dbReference>
<dbReference type="GO" id="GO:0003677">
    <property type="term" value="F:DNA binding"/>
    <property type="evidence" value="ECO:0007669"/>
    <property type="project" value="InterPro"/>
</dbReference>
<organism evidence="7 8">
    <name type="scientific">Aquimarina spongiae</name>
    <dbReference type="NCBI Taxonomy" id="570521"/>
    <lineage>
        <taxon>Bacteria</taxon>
        <taxon>Pseudomonadati</taxon>
        <taxon>Bacteroidota</taxon>
        <taxon>Flavobacteriia</taxon>
        <taxon>Flavobacteriales</taxon>
        <taxon>Flavobacteriaceae</taxon>
        <taxon>Aquimarina</taxon>
    </lineage>
</organism>
<dbReference type="SUPFAM" id="SSF88659">
    <property type="entry name" value="Sigma3 and sigma4 domains of RNA polymerase sigma factors"/>
    <property type="match status" value="1"/>
</dbReference>
<dbReference type="Proteomes" id="UP000184432">
    <property type="component" value="Unassembled WGS sequence"/>
</dbReference>
<dbReference type="Gene3D" id="1.10.10.10">
    <property type="entry name" value="Winged helix-like DNA-binding domain superfamily/Winged helix DNA-binding domain"/>
    <property type="match status" value="1"/>
</dbReference>
<dbReference type="InterPro" id="IPR013249">
    <property type="entry name" value="RNA_pol_sigma70_r4_t2"/>
</dbReference>
<dbReference type="Pfam" id="PF08281">
    <property type="entry name" value="Sigma70_r4_2"/>
    <property type="match status" value="1"/>
</dbReference>
<dbReference type="AlphaFoldDB" id="A0A1M6HJ15"/>
<dbReference type="EMBL" id="FQYP01000006">
    <property type="protein sequence ID" value="SHJ22177.1"/>
    <property type="molecule type" value="Genomic_DNA"/>
</dbReference>
<dbReference type="CDD" id="cd06171">
    <property type="entry name" value="Sigma70_r4"/>
    <property type="match status" value="1"/>
</dbReference>
<dbReference type="InterPro" id="IPR039425">
    <property type="entry name" value="RNA_pol_sigma-70-like"/>
</dbReference>
<dbReference type="Pfam" id="PF04542">
    <property type="entry name" value="Sigma70_r2"/>
    <property type="match status" value="1"/>
</dbReference>